<dbReference type="STRING" id="649747.HMPREF0083_02021"/>
<dbReference type="PANTHER" id="PTHR43163">
    <property type="entry name" value="DIPEPTIDE TRANSPORT SYSTEM PERMEASE PROTEIN DPPB-RELATED"/>
    <property type="match status" value="1"/>
</dbReference>
<dbReference type="HOGENOM" id="CLU_036879_0_0_9"/>
<keyword evidence="3" id="KW-1003">Cell membrane</keyword>
<comment type="similarity">
    <text evidence="7">Belongs to the binding-protein-dependent transport system permease family.</text>
</comment>
<evidence type="ECO:0000256" key="1">
    <source>
        <dbReference type="ARBA" id="ARBA00004651"/>
    </source>
</evidence>
<evidence type="ECO:0000313" key="9">
    <source>
        <dbReference type="EMBL" id="ERI09926.1"/>
    </source>
</evidence>
<feature type="transmembrane region" description="Helical" evidence="7">
    <location>
        <begin position="275"/>
        <end position="296"/>
    </location>
</feature>
<keyword evidence="2 7" id="KW-0813">Transport</keyword>
<name>U1YGK7_ANEAE</name>
<keyword evidence="10" id="KW-1185">Reference proteome</keyword>
<dbReference type="Gene3D" id="1.10.3720.10">
    <property type="entry name" value="MetI-like"/>
    <property type="match status" value="1"/>
</dbReference>
<dbReference type="Pfam" id="PF00528">
    <property type="entry name" value="BPD_transp_1"/>
    <property type="match status" value="1"/>
</dbReference>
<dbReference type="AlphaFoldDB" id="U1YGK7"/>
<organism evidence="9 10">
    <name type="scientific">Aneurinibacillus aneurinilyticus ATCC 12856</name>
    <dbReference type="NCBI Taxonomy" id="649747"/>
    <lineage>
        <taxon>Bacteria</taxon>
        <taxon>Bacillati</taxon>
        <taxon>Bacillota</taxon>
        <taxon>Bacilli</taxon>
        <taxon>Bacillales</taxon>
        <taxon>Paenibacillaceae</taxon>
        <taxon>Aneurinibacillus group</taxon>
        <taxon>Aneurinibacillus</taxon>
    </lineage>
</organism>
<evidence type="ECO:0000256" key="5">
    <source>
        <dbReference type="ARBA" id="ARBA00022989"/>
    </source>
</evidence>
<dbReference type="PANTHER" id="PTHR43163:SF6">
    <property type="entry name" value="DIPEPTIDE TRANSPORT SYSTEM PERMEASE PROTEIN DPPB-RELATED"/>
    <property type="match status" value="1"/>
</dbReference>
<dbReference type="PATRIC" id="fig|649747.3.peg.1826"/>
<gene>
    <name evidence="9" type="ORF">HMPREF0083_02021</name>
</gene>
<feature type="transmembrane region" description="Helical" evidence="7">
    <location>
        <begin position="326"/>
        <end position="347"/>
    </location>
</feature>
<dbReference type="Pfam" id="PF19300">
    <property type="entry name" value="BPD_transp_1_N"/>
    <property type="match status" value="1"/>
</dbReference>
<feature type="transmembrane region" description="Helical" evidence="7">
    <location>
        <begin position="111"/>
        <end position="138"/>
    </location>
</feature>
<dbReference type="InterPro" id="IPR045621">
    <property type="entry name" value="BPD_transp_1_N"/>
</dbReference>
<comment type="subcellular location">
    <subcellularLocation>
        <location evidence="1 7">Cell membrane</location>
        <topology evidence="1 7">Multi-pass membrane protein</topology>
    </subcellularLocation>
</comment>
<dbReference type="PROSITE" id="PS50928">
    <property type="entry name" value="ABC_TM1"/>
    <property type="match status" value="1"/>
</dbReference>
<reference evidence="9 10" key="1">
    <citation type="submission" date="2013-08" db="EMBL/GenBank/DDBJ databases">
        <authorList>
            <person name="Weinstock G."/>
            <person name="Sodergren E."/>
            <person name="Wylie T."/>
            <person name="Fulton L."/>
            <person name="Fulton R."/>
            <person name="Fronick C."/>
            <person name="O'Laughlin M."/>
            <person name="Godfrey J."/>
            <person name="Miner T."/>
            <person name="Herter B."/>
            <person name="Appelbaum E."/>
            <person name="Cordes M."/>
            <person name="Lek S."/>
            <person name="Wollam A."/>
            <person name="Pepin K.H."/>
            <person name="Palsikar V.B."/>
            <person name="Mitreva M."/>
            <person name="Wilson R.K."/>
        </authorList>
    </citation>
    <scope>NUCLEOTIDE SEQUENCE [LARGE SCALE GENOMIC DNA]</scope>
    <source>
        <strain evidence="9 10">ATCC 12856</strain>
    </source>
</reference>
<evidence type="ECO:0000313" key="10">
    <source>
        <dbReference type="Proteomes" id="UP000016511"/>
    </source>
</evidence>
<dbReference type="CDD" id="cd06261">
    <property type="entry name" value="TM_PBP2"/>
    <property type="match status" value="1"/>
</dbReference>
<evidence type="ECO:0000256" key="4">
    <source>
        <dbReference type="ARBA" id="ARBA00022692"/>
    </source>
</evidence>
<evidence type="ECO:0000256" key="6">
    <source>
        <dbReference type="ARBA" id="ARBA00023136"/>
    </source>
</evidence>
<dbReference type="Proteomes" id="UP000016511">
    <property type="component" value="Unassembled WGS sequence"/>
</dbReference>
<feature type="transmembrane region" description="Helical" evidence="7">
    <location>
        <begin position="217"/>
        <end position="239"/>
    </location>
</feature>
<evidence type="ECO:0000256" key="7">
    <source>
        <dbReference type="RuleBase" id="RU363032"/>
    </source>
</evidence>
<sequence>MGACESRMHSFSDFLRQVKNMFSYIIRRLLHLIPVLIGMSLVVFAIIHAIPGDPALMILGEHATPGALEALRAKLHLNEPLYQQYFYYMLDILQGDLGESLRTKQAISLEIGAYLTATIELAIAALIFAIVVGVNAGIIAAWKRASWFDYIAMLVALVGVSMPVFWLGLMEQWVFVDKLDLLPSTGRFNPREPVDGITGFYVLDTILSGNWAGLKDVVLHLILPSIALGTIPMAIIARMTRSSMLEVMKSDYIRTARAKGLREFWVIYKHALRNAFAPVLTVIGLQLGSLLGGAILTETIFGWPGVGRYINDAIAFRDYPVVQSGVLVIAFLFVMINLVVDILYAYIDPRIQYK</sequence>
<proteinExistence type="inferred from homology"/>
<dbReference type="InterPro" id="IPR035906">
    <property type="entry name" value="MetI-like_sf"/>
</dbReference>
<feature type="domain" description="ABC transmembrane type-1" evidence="8">
    <location>
        <begin position="115"/>
        <end position="344"/>
    </location>
</feature>
<evidence type="ECO:0000259" key="8">
    <source>
        <dbReference type="PROSITE" id="PS50928"/>
    </source>
</evidence>
<keyword evidence="6 7" id="KW-0472">Membrane</keyword>
<feature type="transmembrane region" description="Helical" evidence="7">
    <location>
        <begin position="29"/>
        <end position="50"/>
    </location>
</feature>
<feature type="transmembrane region" description="Helical" evidence="7">
    <location>
        <begin position="150"/>
        <end position="169"/>
    </location>
</feature>
<dbReference type="SUPFAM" id="SSF161098">
    <property type="entry name" value="MetI-like"/>
    <property type="match status" value="1"/>
</dbReference>
<evidence type="ECO:0000256" key="3">
    <source>
        <dbReference type="ARBA" id="ARBA00022475"/>
    </source>
</evidence>
<dbReference type="InterPro" id="IPR000515">
    <property type="entry name" value="MetI-like"/>
</dbReference>
<protein>
    <submittedName>
        <fullName evidence="9">Putative dipeptide ABC transporter, permease protein DppB</fullName>
    </submittedName>
</protein>
<dbReference type="EMBL" id="AWSJ01000130">
    <property type="protein sequence ID" value="ERI09926.1"/>
    <property type="molecule type" value="Genomic_DNA"/>
</dbReference>
<comment type="caution">
    <text evidence="9">The sequence shown here is derived from an EMBL/GenBank/DDBJ whole genome shotgun (WGS) entry which is preliminary data.</text>
</comment>
<accession>U1YGK7</accession>
<keyword evidence="4 7" id="KW-0812">Transmembrane</keyword>
<dbReference type="GO" id="GO:0005886">
    <property type="term" value="C:plasma membrane"/>
    <property type="evidence" value="ECO:0007669"/>
    <property type="project" value="UniProtKB-SubCell"/>
</dbReference>
<dbReference type="GO" id="GO:0055085">
    <property type="term" value="P:transmembrane transport"/>
    <property type="evidence" value="ECO:0007669"/>
    <property type="project" value="InterPro"/>
</dbReference>
<dbReference type="eggNOG" id="COG0601">
    <property type="taxonomic scope" value="Bacteria"/>
</dbReference>
<evidence type="ECO:0000256" key="2">
    <source>
        <dbReference type="ARBA" id="ARBA00022448"/>
    </source>
</evidence>
<keyword evidence="5 7" id="KW-1133">Transmembrane helix</keyword>